<comment type="caution">
    <text evidence="1">The sequence shown here is derived from an EMBL/GenBank/DDBJ whole genome shotgun (WGS) entry which is preliminary data.</text>
</comment>
<keyword evidence="2" id="KW-1185">Reference proteome</keyword>
<dbReference type="STRING" id="658196.A0A397T6R3"/>
<gene>
    <name evidence="1" type="ORF">C1645_593501</name>
</gene>
<dbReference type="Proteomes" id="UP000265703">
    <property type="component" value="Unassembled WGS sequence"/>
</dbReference>
<evidence type="ECO:0000313" key="2">
    <source>
        <dbReference type="Proteomes" id="UP000265703"/>
    </source>
</evidence>
<dbReference type="OrthoDB" id="2422508at2759"/>
<evidence type="ECO:0000313" key="1">
    <source>
        <dbReference type="EMBL" id="RIA93948.1"/>
    </source>
</evidence>
<reference evidence="1 2" key="1">
    <citation type="submission" date="2018-06" db="EMBL/GenBank/DDBJ databases">
        <title>Comparative genomics reveals the genomic features of Rhizophagus irregularis, R. cerebriforme, R. diaphanum and Gigaspora rosea, and their symbiotic lifestyle signature.</title>
        <authorList>
            <person name="Morin E."/>
            <person name="San Clemente H."/>
            <person name="Chen E.C.H."/>
            <person name="De La Providencia I."/>
            <person name="Hainaut M."/>
            <person name="Kuo A."/>
            <person name="Kohler A."/>
            <person name="Murat C."/>
            <person name="Tang N."/>
            <person name="Roy S."/>
            <person name="Loubradou J."/>
            <person name="Henrissat B."/>
            <person name="Grigoriev I.V."/>
            <person name="Corradi N."/>
            <person name="Roux C."/>
            <person name="Martin F.M."/>
        </authorList>
    </citation>
    <scope>NUCLEOTIDE SEQUENCE [LARGE SCALE GENOMIC DNA]</scope>
    <source>
        <strain evidence="1 2">DAOM 227022</strain>
    </source>
</reference>
<sequence length="230" mass="26635">MSKMFILRNKLRKGYKKTVKPTRTNRTVQVKTAYPRIFNPTSSNPKQLNFIKNKNECFRYGYDLKKNIQLSFCSTCNSSYQRLSSKNSNTSNKSNLTEGTEATEATDIAKIIDLEATSSEVSTTIIQSESKCNNSETENESDAELELEVNYKLVIKQADVPFFQLRTTQLQSLSCDDRCCDYGYDCEVTIQDNKDKHLVMEYVEYNVDNSLKIYYYVSIYYYLLVKLILI</sequence>
<dbReference type="AlphaFoldDB" id="A0A397T6R3"/>
<organism evidence="1 2">
    <name type="scientific">Glomus cerebriforme</name>
    <dbReference type="NCBI Taxonomy" id="658196"/>
    <lineage>
        <taxon>Eukaryota</taxon>
        <taxon>Fungi</taxon>
        <taxon>Fungi incertae sedis</taxon>
        <taxon>Mucoromycota</taxon>
        <taxon>Glomeromycotina</taxon>
        <taxon>Glomeromycetes</taxon>
        <taxon>Glomerales</taxon>
        <taxon>Glomeraceae</taxon>
        <taxon>Glomus</taxon>
    </lineage>
</organism>
<dbReference type="EMBL" id="QKYT01000093">
    <property type="protein sequence ID" value="RIA93948.1"/>
    <property type="molecule type" value="Genomic_DNA"/>
</dbReference>
<accession>A0A397T6R3</accession>
<protein>
    <submittedName>
        <fullName evidence="1">Uncharacterized protein</fullName>
    </submittedName>
</protein>
<name>A0A397T6R3_9GLOM</name>
<proteinExistence type="predicted"/>